<feature type="compositionally biased region" description="Polar residues" evidence="1">
    <location>
        <begin position="141"/>
        <end position="154"/>
    </location>
</feature>
<feature type="region of interest" description="Disordered" evidence="1">
    <location>
        <begin position="97"/>
        <end position="277"/>
    </location>
</feature>
<feature type="compositionally biased region" description="Basic and acidic residues" evidence="1">
    <location>
        <begin position="101"/>
        <end position="111"/>
    </location>
</feature>
<proteinExistence type="predicted"/>
<comment type="caution">
    <text evidence="2">The sequence shown here is derived from an EMBL/GenBank/DDBJ whole genome shotgun (WGS) entry which is preliminary data.</text>
</comment>
<gene>
    <name evidence="2" type="ORF">PIB30_014259</name>
</gene>
<organism evidence="2 3">
    <name type="scientific">Stylosanthes scabra</name>
    <dbReference type="NCBI Taxonomy" id="79078"/>
    <lineage>
        <taxon>Eukaryota</taxon>
        <taxon>Viridiplantae</taxon>
        <taxon>Streptophyta</taxon>
        <taxon>Embryophyta</taxon>
        <taxon>Tracheophyta</taxon>
        <taxon>Spermatophyta</taxon>
        <taxon>Magnoliopsida</taxon>
        <taxon>eudicotyledons</taxon>
        <taxon>Gunneridae</taxon>
        <taxon>Pentapetalae</taxon>
        <taxon>rosids</taxon>
        <taxon>fabids</taxon>
        <taxon>Fabales</taxon>
        <taxon>Fabaceae</taxon>
        <taxon>Papilionoideae</taxon>
        <taxon>50 kb inversion clade</taxon>
        <taxon>dalbergioids sensu lato</taxon>
        <taxon>Dalbergieae</taxon>
        <taxon>Pterocarpus clade</taxon>
        <taxon>Stylosanthes</taxon>
    </lineage>
</organism>
<feature type="region of interest" description="Disordered" evidence="1">
    <location>
        <begin position="53"/>
        <end position="80"/>
    </location>
</feature>
<feature type="compositionally biased region" description="Acidic residues" evidence="1">
    <location>
        <begin position="203"/>
        <end position="224"/>
    </location>
</feature>
<name>A0ABU6Y5I7_9FABA</name>
<evidence type="ECO:0000313" key="3">
    <source>
        <dbReference type="Proteomes" id="UP001341840"/>
    </source>
</evidence>
<accession>A0ABU6Y5I7</accession>
<sequence>MEKGDNTKRRRISTLGSKEMKDKGAKGKNYSFEVTQVKSSAELLKLYNIKVEKTNAESNKKASLQAQGPKGPTGNQPITIEEEEVFDGQVRLPKKIKKTHHENQKNAEIGKKQSNIGNERTAEAQMNPHIHHQRNAEAEKNSQIMNKGNVQTQKDVQERDQRTTKARNNSLLRNERTAEAANDSLLGNERASQCGKNHRTVEDDTSEQDDNSSEDEEDEASDIMDPDKKGMSLDMYFKVHGINLDEEDEEEGEEEEEEEDENEGKEKKRTRGKTNCKKMHSADFKDFEDVVFYDGQPGDVKQNHFMKYKTRKRMLKNRPDDIPEVQFRKLIRYWSLPEIRAMSEKNIENRSKQTCPHRTGSTGFGIVRKRLRESKENNEEPSRPEIFTVTRTSRKGKEIDPKSQSTIDELKSRIDAGQNSEEAFVQVLGKDQPGRLRCYGASVTKSSIKRHDEIRQVRGEYDARSRH</sequence>
<feature type="compositionally biased region" description="Acidic residues" evidence="1">
    <location>
        <begin position="244"/>
        <end position="263"/>
    </location>
</feature>
<evidence type="ECO:0000256" key="1">
    <source>
        <dbReference type="SAM" id="MobiDB-lite"/>
    </source>
</evidence>
<keyword evidence="3" id="KW-1185">Reference proteome</keyword>
<dbReference type="PANTHER" id="PTHR33144">
    <property type="entry name" value="OS10G0409366 PROTEIN-RELATED"/>
    <property type="match status" value="1"/>
</dbReference>
<dbReference type="InterPro" id="IPR004252">
    <property type="entry name" value="Probable_transposase_24"/>
</dbReference>
<dbReference type="PANTHER" id="PTHR33144:SF16">
    <property type="entry name" value="OS02G0129000 PROTEIN"/>
    <property type="match status" value="1"/>
</dbReference>
<dbReference type="Pfam" id="PF03004">
    <property type="entry name" value="Transposase_24"/>
    <property type="match status" value="1"/>
</dbReference>
<evidence type="ECO:0000313" key="2">
    <source>
        <dbReference type="EMBL" id="MED6205035.1"/>
    </source>
</evidence>
<dbReference type="Proteomes" id="UP001341840">
    <property type="component" value="Unassembled WGS sequence"/>
</dbReference>
<feature type="compositionally biased region" description="Basic residues" evidence="1">
    <location>
        <begin position="267"/>
        <end position="277"/>
    </location>
</feature>
<feature type="region of interest" description="Disordered" evidence="1">
    <location>
        <begin position="1"/>
        <end position="29"/>
    </location>
</feature>
<protein>
    <submittedName>
        <fullName evidence="2">Uncharacterized protein</fullName>
    </submittedName>
</protein>
<reference evidence="2 3" key="1">
    <citation type="journal article" date="2023" name="Plants (Basel)">
        <title>Bridging the Gap: Combining Genomics and Transcriptomics Approaches to Understand Stylosanthes scabra, an Orphan Legume from the Brazilian Caatinga.</title>
        <authorList>
            <person name="Ferreira-Neto J.R.C."/>
            <person name="da Silva M.D."/>
            <person name="Binneck E."/>
            <person name="de Melo N.F."/>
            <person name="da Silva R.H."/>
            <person name="de Melo A.L.T.M."/>
            <person name="Pandolfi V."/>
            <person name="Bustamante F.O."/>
            <person name="Brasileiro-Vidal A.C."/>
            <person name="Benko-Iseppon A.M."/>
        </authorList>
    </citation>
    <scope>NUCLEOTIDE SEQUENCE [LARGE SCALE GENOMIC DNA]</scope>
    <source>
        <tissue evidence="2">Leaves</tissue>
    </source>
</reference>
<dbReference type="EMBL" id="JASCZI010241693">
    <property type="protein sequence ID" value="MED6205035.1"/>
    <property type="molecule type" value="Genomic_DNA"/>
</dbReference>